<evidence type="ECO:0000313" key="2">
    <source>
        <dbReference type="Proteomes" id="UP000651977"/>
    </source>
</evidence>
<evidence type="ECO:0000313" key="1">
    <source>
        <dbReference type="EMBL" id="GGB21958.1"/>
    </source>
</evidence>
<dbReference type="EMBL" id="BMDY01000050">
    <property type="protein sequence ID" value="GGB21958.1"/>
    <property type="molecule type" value="Genomic_DNA"/>
</dbReference>
<name>A0ABQ1I900_9ALTE</name>
<comment type="caution">
    <text evidence="1">The sequence shown here is derived from an EMBL/GenBank/DDBJ whole genome shotgun (WGS) entry which is preliminary data.</text>
</comment>
<gene>
    <name evidence="1" type="ORF">GCM10007414_39210</name>
</gene>
<proteinExistence type="predicted"/>
<keyword evidence="2" id="KW-1185">Reference proteome</keyword>
<reference evidence="2" key="1">
    <citation type="journal article" date="2019" name="Int. J. Syst. Evol. Microbiol.">
        <title>The Global Catalogue of Microorganisms (GCM) 10K type strain sequencing project: providing services to taxonomists for standard genome sequencing and annotation.</title>
        <authorList>
            <consortium name="The Broad Institute Genomics Platform"/>
            <consortium name="The Broad Institute Genome Sequencing Center for Infectious Disease"/>
            <person name="Wu L."/>
            <person name="Ma J."/>
        </authorList>
    </citation>
    <scope>NUCLEOTIDE SEQUENCE [LARGE SCALE GENOMIC DNA]</scope>
    <source>
        <strain evidence="2">CGMCC 1.10131</strain>
    </source>
</reference>
<accession>A0ABQ1I900</accession>
<dbReference type="Proteomes" id="UP000651977">
    <property type="component" value="Unassembled WGS sequence"/>
</dbReference>
<organism evidence="1 2">
    <name type="scientific">Agarivorans gilvus</name>
    <dbReference type="NCBI Taxonomy" id="680279"/>
    <lineage>
        <taxon>Bacteria</taxon>
        <taxon>Pseudomonadati</taxon>
        <taxon>Pseudomonadota</taxon>
        <taxon>Gammaproteobacteria</taxon>
        <taxon>Alteromonadales</taxon>
        <taxon>Alteromonadaceae</taxon>
        <taxon>Agarivorans</taxon>
    </lineage>
</organism>
<protein>
    <submittedName>
        <fullName evidence="1">Uncharacterized protein</fullName>
    </submittedName>
</protein>
<sequence length="139" mass="15474">MKIGGANLAAEELLLGTAVQESLNFMYRSQVGGGPAKGYFQMEPATHDDIWDNFLKYRKGLAKDVISFLSSPNANKITELENNDKYAAAMARTHYMRVPAALPKAGDIKAQANYWKQYYNTPLGKGLPHEYIDKWGVVS</sequence>